<gene>
    <name evidence="2" type="ORF">FOF44_10980</name>
</gene>
<keyword evidence="1" id="KW-0472">Membrane</keyword>
<feature type="transmembrane region" description="Helical" evidence="1">
    <location>
        <begin position="43"/>
        <end position="60"/>
    </location>
</feature>
<dbReference type="RefSeq" id="WP_144388395.1">
    <property type="nucleotide sequence ID" value="NZ_CANNCB010000015.1"/>
</dbReference>
<keyword evidence="1" id="KW-1133">Transmembrane helix</keyword>
<organism evidence="2 3">
    <name type="scientific">Vibrio algivorus</name>
    <dbReference type="NCBI Taxonomy" id="1667024"/>
    <lineage>
        <taxon>Bacteria</taxon>
        <taxon>Pseudomonadati</taxon>
        <taxon>Pseudomonadota</taxon>
        <taxon>Gammaproteobacteria</taxon>
        <taxon>Vibrionales</taxon>
        <taxon>Vibrionaceae</taxon>
        <taxon>Vibrio</taxon>
    </lineage>
</organism>
<dbReference type="EMBL" id="VMKJ01000022">
    <property type="protein sequence ID" value="TVO35793.1"/>
    <property type="molecule type" value="Genomic_DNA"/>
</dbReference>
<accession>A0A557P543</accession>
<proteinExistence type="predicted"/>
<protein>
    <submittedName>
        <fullName evidence="2">DUF1294 domain-containing protein</fullName>
    </submittedName>
</protein>
<sequence>MISLQAGLIYCLILSFVTFIIYWKDKRASINGNWRTSEKTLHIFAFLGGWPGALLAQRIFRHKTSKFRFQFVFWLLVVLNCIGTVLIQNPNFYM</sequence>
<feature type="transmembrane region" description="Helical" evidence="1">
    <location>
        <begin position="7"/>
        <end position="23"/>
    </location>
</feature>
<dbReference type="InterPro" id="IPR010718">
    <property type="entry name" value="DUF1294"/>
</dbReference>
<evidence type="ECO:0000313" key="2">
    <source>
        <dbReference type="EMBL" id="TVO35793.1"/>
    </source>
</evidence>
<feature type="transmembrane region" description="Helical" evidence="1">
    <location>
        <begin position="67"/>
        <end position="87"/>
    </location>
</feature>
<dbReference type="OrthoDB" id="72963at2"/>
<evidence type="ECO:0000313" key="3">
    <source>
        <dbReference type="Proteomes" id="UP000319828"/>
    </source>
</evidence>
<dbReference type="Proteomes" id="UP000319828">
    <property type="component" value="Unassembled WGS sequence"/>
</dbReference>
<dbReference type="Pfam" id="PF06961">
    <property type="entry name" value="DUF1294"/>
    <property type="match status" value="1"/>
</dbReference>
<dbReference type="AlphaFoldDB" id="A0A557P543"/>
<name>A0A557P543_9VIBR</name>
<reference evidence="2 3" key="1">
    <citation type="submission" date="2019-07" db="EMBL/GenBank/DDBJ databases">
        <title>The draft genome sequence of Vibrio algivorus M1486.</title>
        <authorList>
            <person name="Meng X."/>
        </authorList>
    </citation>
    <scope>NUCLEOTIDE SEQUENCE [LARGE SCALE GENOMIC DNA]</scope>
    <source>
        <strain evidence="2 3">M1486</strain>
    </source>
</reference>
<evidence type="ECO:0000256" key="1">
    <source>
        <dbReference type="SAM" id="Phobius"/>
    </source>
</evidence>
<keyword evidence="1" id="KW-0812">Transmembrane</keyword>
<comment type="caution">
    <text evidence="2">The sequence shown here is derived from an EMBL/GenBank/DDBJ whole genome shotgun (WGS) entry which is preliminary data.</text>
</comment>